<dbReference type="OrthoDB" id="9788235at2"/>
<evidence type="ECO:0000313" key="3">
    <source>
        <dbReference type="EMBL" id="PHN04925.1"/>
    </source>
</evidence>
<dbReference type="PRINTS" id="PR00081">
    <property type="entry name" value="GDHRDH"/>
</dbReference>
<dbReference type="AlphaFoldDB" id="A0A2D0N8X5"/>
<name>A0A2D0N8X5_FLAN2</name>
<dbReference type="InterPro" id="IPR036291">
    <property type="entry name" value="NAD(P)-bd_dom_sf"/>
</dbReference>
<proteinExistence type="inferred from homology"/>
<comment type="similarity">
    <text evidence="1">Belongs to the short-chain dehydrogenases/reductases (SDR) family.</text>
</comment>
<dbReference type="PANTHER" id="PTHR43669">
    <property type="entry name" value="5-KETO-D-GLUCONATE 5-REDUCTASE"/>
    <property type="match status" value="1"/>
</dbReference>
<dbReference type="CDD" id="cd05233">
    <property type="entry name" value="SDR_c"/>
    <property type="match status" value="1"/>
</dbReference>
<protein>
    <submittedName>
        <fullName evidence="3">Short-chain dehydrogenase</fullName>
    </submittedName>
</protein>
<gene>
    <name evidence="3" type="ORF">CRP01_18000</name>
</gene>
<evidence type="ECO:0000256" key="1">
    <source>
        <dbReference type="ARBA" id="ARBA00006484"/>
    </source>
</evidence>
<dbReference type="InterPro" id="IPR002347">
    <property type="entry name" value="SDR_fam"/>
</dbReference>
<keyword evidence="4" id="KW-1185">Reference proteome</keyword>
<sequence>MNRRFIDQVAIVTGAAAGIGFEIARQLAREGAFVILNDVDAEQAVNAAARISSEYRGHCLPLPGDAGSLPVIQALVDHAIDHFGRVDMVVANAGLTLFADFFEFSPADFQRIMNLNLQGAFFLTQAAARQMKRQATGGRILLMSSNIGQRAYPYLTAYSMTKAAISTMARSLVLELSPHGININAIAPGATLTERTELEDPAYAEVWSERIPIGKVGMPADMAAPALFLLSGDARHITGQTVVVDGGWSGVSNNPEVVIHSQLKK</sequence>
<dbReference type="Proteomes" id="UP000223913">
    <property type="component" value="Unassembled WGS sequence"/>
</dbReference>
<evidence type="ECO:0000256" key="2">
    <source>
        <dbReference type="ARBA" id="ARBA00023002"/>
    </source>
</evidence>
<dbReference type="PRINTS" id="PR00080">
    <property type="entry name" value="SDRFAMILY"/>
</dbReference>
<dbReference type="GO" id="GO:0016491">
    <property type="term" value="F:oxidoreductase activity"/>
    <property type="evidence" value="ECO:0007669"/>
    <property type="project" value="UniProtKB-KW"/>
</dbReference>
<dbReference type="FunFam" id="3.40.50.720:FF:000084">
    <property type="entry name" value="Short-chain dehydrogenase reductase"/>
    <property type="match status" value="1"/>
</dbReference>
<evidence type="ECO:0000313" key="4">
    <source>
        <dbReference type="Proteomes" id="UP000223913"/>
    </source>
</evidence>
<dbReference type="EMBL" id="PDUD01000023">
    <property type="protein sequence ID" value="PHN04925.1"/>
    <property type="molecule type" value="Genomic_DNA"/>
</dbReference>
<dbReference type="Pfam" id="PF13561">
    <property type="entry name" value="adh_short_C2"/>
    <property type="match status" value="1"/>
</dbReference>
<dbReference type="PANTHER" id="PTHR43669:SF3">
    <property type="entry name" value="ALCOHOL DEHYDROGENASE, PUTATIVE (AFU_ORTHOLOGUE AFUA_3G03445)-RELATED"/>
    <property type="match status" value="1"/>
</dbReference>
<organism evidence="3 4">
    <name type="scientific">Flavilitoribacter nigricans (strain ATCC 23147 / DSM 23189 / NBRC 102662 / NCIMB 1420 / SS-2)</name>
    <name type="common">Lewinella nigricans</name>
    <dbReference type="NCBI Taxonomy" id="1122177"/>
    <lineage>
        <taxon>Bacteria</taxon>
        <taxon>Pseudomonadati</taxon>
        <taxon>Bacteroidota</taxon>
        <taxon>Saprospiria</taxon>
        <taxon>Saprospirales</taxon>
        <taxon>Lewinellaceae</taxon>
        <taxon>Flavilitoribacter</taxon>
    </lineage>
</organism>
<reference evidence="3 4" key="1">
    <citation type="submission" date="2017-10" db="EMBL/GenBank/DDBJ databases">
        <title>The draft genome sequence of Lewinella nigricans NBRC 102662.</title>
        <authorList>
            <person name="Wang K."/>
        </authorList>
    </citation>
    <scope>NUCLEOTIDE SEQUENCE [LARGE SCALE GENOMIC DNA]</scope>
    <source>
        <strain evidence="3 4">NBRC 102662</strain>
    </source>
</reference>
<accession>A0A2D0N8X5</accession>
<comment type="caution">
    <text evidence="3">The sequence shown here is derived from an EMBL/GenBank/DDBJ whole genome shotgun (WGS) entry which is preliminary data.</text>
</comment>
<dbReference type="RefSeq" id="WP_099151470.1">
    <property type="nucleotide sequence ID" value="NZ_PDUD01000023.1"/>
</dbReference>
<keyword evidence="2" id="KW-0560">Oxidoreductase</keyword>
<dbReference type="Gene3D" id="3.40.50.720">
    <property type="entry name" value="NAD(P)-binding Rossmann-like Domain"/>
    <property type="match status" value="1"/>
</dbReference>
<dbReference type="SUPFAM" id="SSF51735">
    <property type="entry name" value="NAD(P)-binding Rossmann-fold domains"/>
    <property type="match status" value="1"/>
</dbReference>